<proteinExistence type="predicted"/>
<feature type="compositionally biased region" description="Low complexity" evidence="5">
    <location>
        <begin position="101"/>
        <end position="114"/>
    </location>
</feature>
<evidence type="ECO:0000256" key="5">
    <source>
        <dbReference type="SAM" id="MobiDB-lite"/>
    </source>
</evidence>
<evidence type="ECO:0000256" key="6">
    <source>
        <dbReference type="SAM" id="Phobius"/>
    </source>
</evidence>
<protein>
    <submittedName>
        <fullName evidence="7">DoxX-like family protein</fullName>
    </submittedName>
</protein>
<feature type="transmembrane region" description="Helical" evidence="6">
    <location>
        <begin position="12"/>
        <end position="35"/>
    </location>
</feature>
<reference evidence="8" key="1">
    <citation type="submission" date="2016-10" db="EMBL/GenBank/DDBJ databases">
        <authorList>
            <person name="Varghese N."/>
            <person name="Submissions S."/>
        </authorList>
    </citation>
    <scope>NUCLEOTIDE SEQUENCE [LARGE SCALE GENOMIC DNA]</scope>
    <source>
        <strain evidence="8">DSM 46136</strain>
    </source>
</reference>
<keyword evidence="3 6" id="KW-1133">Transmembrane helix</keyword>
<evidence type="ECO:0000256" key="4">
    <source>
        <dbReference type="ARBA" id="ARBA00023136"/>
    </source>
</evidence>
<keyword evidence="4 6" id="KW-0472">Membrane</keyword>
<feature type="compositionally biased region" description="Polar residues" evidence="5">
    <location>
        <begin position="85"/>
        <end position="95"/>
    </location>
</feature>
<name>A0A1I7BVY7_9ACTN</name>
<dbReference type="Proteomes" id="UP000199546">
    <property type="component" value="Unassembled WGS sequence"/>
</dbReference>
<dbReference type="InterPro" id="IPR032808">
    <property type="entry name" value="DoxX"/>
</dbReference>
<feature type="region of interest" description="Disordered" evidence="5">
    <location>
        <begin position="85"/>
        <end position="120"/>
    </location>
</feature>
<evidence type="ECO:0000313" key="8">
    <source>
        <dbReference type="Proteomes" id="UP000199546"/>
    </source>
</evidence>
<evidence type="ECO:0000313" key="7">
    <source>
        <dbReference type="EMBL" id="SFT91353.1"/>
    </source>
</evidence>
<dbReference type="Pfam" id="PF13564">
    <property type="entry name" value="DoxX_2"/>
    <property type="match status" value="1"/>
</dbReference>
<dbReference type="GO" id="GO:0016020">
    <property type="term" value="C:membrane"/>
    <property type="evidence" value="ECO:0007669"/>
    <property type="project" value="UniProtKB-SubCell"/>
</dbReference>
<accession>A0A1I7BVY7</accession>
<gene>
    <name evidence="7" type="ORF">SAMN05660657_03854</name>
</gene>
<keyword evidence="2 6" id="KW-0812">Transmembrane</keyword>
<comment type="subcellular location">
    <subcellularLocation>
        <location evidence="1">Membrane</location>
        <topology evidence="1">Multi-pass membrane protein</topology>
    </subcellularLocation>
</comment>
<dbReference type="EMBL" id="FPBA01000016">
    <property type="protein sequence ID" value="SFT91353.1"/>
    <property type="molecule type" value="Genomic_DNA"/>
</dbReference>
<organism evidence="7 8">
    <name type="scientific">Geodermatophilus amargosae</name>
    <dbReference type="NCBI Taxonomy" id="1296565"/>
    <lineage>
        <taxon>Bacteria</taxon>
        <taxon>Bacillati</taxon>
        <taxon>Actinomycetota</taxon>
        <taxon>Actinomycetes</taxon>
        <taxon>Geodermatophilales</taxon>
        <taxon>Geodermatophilaceae</taxon>
        <taxon>Geodermatophilus</taxon>
    </lineage>
</organism>
<sequence length="120" mass="12220">MVEMFADVGAGQWLRILVGVCEVTGAVGVLVPRLAVAAASGLALLMVGATVTDLAVLQASPVPSAALLVLAVLVAWGRRTTTQRSWLSGPRTVQQKPGVPSQATSAGGTSSRSTLPSMRP</sequence>
<feature type="transmembrane region" description="Helical" evidence="6">
    <location>
        <begin position="55"/>
        <end position="76"/>
    </location>
</feature>
<keyword evidence="8" id="KW-1185">Reference proteome</keyword>
<evidence type="ECO:0000256" key="2">
    <source>
        <dbReference type="ARBA" id="ARBA00022692"/>
    </source>
</evidence>
<evidence type="ECO:0000256" key="1">
    <source>
        <dbReference type="ARBA" id="ARBA00004141"/>
    </source>
</evidence>
<dbReference type="STRING" id="1296565.SAMN05660657_03854"/>
<evidence type="ECO:0000256" key="3">
    <source>
        <dbReference type="ARBA" id="ARBA00022989"/>
    </source>
</evidence>
<dbReference type="AlphaFoldDB" id="A0A1I7BVY7"/>